<dbReference type="STRING" id="1344416.A0A139AXQ1"/>
<dbReference type="Gene3D" id="1.20.1270.60">
    <property type="entry name" value="Arfaptin homology (AH) domain/BAR domain"/>
    <property type="match status" value="1"/>
</dbReference>
<evidence type="ECO:0000256" key="1">
    <source>
        <dbReference type="ARBA" id="ARBA00022658"/>
    </source>
</evidence>
<keyword evidence="1" id="KW-0344">Guanine-nucleotide releasing factor</keyword>
<evidence type="ECO:0000313" key="4">
    <source>
        <dbReference type="EMBL" id="KXS21531.1"/>
    </source>
</evidence>
<feature type="region of interest" description="Disordered" evidence="2">
    <location>
        <begin position="309"/>
        <end position="372"/>
    </location>
</feature>
<dbReference type="GO" id="GO:0032955">
    <property type="term" value="P:regulation of division septum assembly"/>
    <property type="evidence" value="ECO:0007669"/>
    <property type="project" value="TreeGrafter"/>
</dbReference>
<sequence length="372" mass="41041">MGQRASRSYLDAQERFVLSMEEVYSFAAPTDGKESSHLFIKQWQKFCSGLARGSAMREVDDAINRRIMPMLDAVVDNLKGPAAVIKKRDKKRLDYERVKELTATGQKPSELLVESSANYELLNDQLLEEIPILRDLVNDYLDIILAEYVEVQRKAYEAISGLSEVAAEGEELGVIGVLAGSAQACDWEGIRATFAARMSQVRDLFDALVIPKEWTEETFSLLDPSSANRRRTQTDPTAQRPGILGIFKRKNDSVSPKSGSPPKMTRSFSASLATRGDSLDQFDRSSIADSIRSSDSTPNLFLASQGRPVSSFFRPTTRPTLPQRLNSNFAPSGASQMGAPESVNGGDDSIPVPRRKPTAPPKPSMFSRKESV</sequence>
<feature type="region of interest" description="Disordered" evidence="2">
    <location>
        <begin position="249"/>
        <end position="268"/>
    </location>
</feature>
<dbReference type="PANTHER" id="PTHR22834">
    <property type="entry name" value="NUCLEAR FUSION PROTEIN FUS2"/>
    <property type="match status" value="1"/>
</dbReference>
<feature type="domain" description="BAR" evidence="3">
    <location>
        <begin position="41"/>
        <end position="156"/>
    </location>
</feature>
<dbReference type="GO" id="GO:0005085">
    <property type="term" value="F:guanyl-nucleotide exchange factor activity"/>
    <property type="evidence" value="ECO:0007669"/>
    <property type="project" value="UniProtKB-KW"/>
</dbReference>
<dbReference type="InterPro" id="IPR004148">
    <property type="entry name" value="BAR_dom"/>
</dbReference>
<dbReference type="AlphaFoldDB" id="A0A139AXQ1"/>
<feature type="compositionally biased region" description="Polar residues" evidence="2">
    <location>
        <begin position="313"/>
        <end position="335"/>
    </location>
</feature>
<proteinExistence type="predicted"/>
<dbReference type="Proteomes" id="UP000070544">
    <property type="component" value="Unassembled WGS sequence"/>
</dbReference>
<evidence type="ECO:0000259" key="3">
    <source>
        <dbReference type="Pfam" id="PF03114"/>
    </source>
</evidence>
<dbReference type="InterPro" id="IPR051492">
    <property type="entry name" value="Dynamin-Rho_GEF"/>
</dbReference>
<dbReference type="PANTHER" id="PTHR22834:SF20">
    <property type="entry name" value="SH3 DOMAIN-CONTAINING PROTEIN"/>
    <property type="match status" value="1"/>
</dbReference>
<protein>
    <recommendedName>
        <fullName evidence="3">BAR domain-containing protein</fullName>
    </recommendedName>
</protein>
<dbReference type="InterPro" id="IPR027267">
    <property type="entry name" value="AH/BAR_dom_sf"/>
</dbReference>
<evidence type="ECO:0000256" key="2">
    <source>
        <dbReference type="SAM" id="MobiDB-lite"/>
    </source>
</evidence>
<dbReference type="EMBL" id="KQ965732">
    <property type="protein sequence ID" value="KXS21531.1"/>
    <property type="molecule type" value="Genomic_DNA"/>
</dbReference>
<dbReference type="OrthoDB" id="10256089at2759"/>
<dbReference type="Pfam" id="PF03114">
    <property type="entry name" value="BAR"/>
    <property type="match status" value="1"/>
</dbReference>
<gene>
    <name evidence="4" type="ORF">M427DRAFT_272688</name>
</gene>
<name>A0A139AXQ1_GONPJ</name>
<dbReference type="GO" id="GO:0031991">
    <property type="term" value="P:regulation of actomyosin contractile ring contraction"/>
    <property type="evidence" value="ECO:0007669"/>
    <property type="project" value="TreeGrafter"/>
</dbReference>
<organism evidence="4 5">
    <name type="scientific">Gonapodya prolifera (strain JEL478)</name>
    <name type="common">Monoblepharis prolifera</name>
    <dbReference type="NCBI Taxonomy" id="1344416"/>
    <lineage>
        <taxon>Eukaryota</taxon>
        <taxon>Fungi</taxon>
        <taxon>Fungi incertae sedis</taxon>
        <taxon>Chytridiomycota</taxon>
        <taxon>Chytridiomycota incertae sedis</taxon>
        <taxon>Monoblepharidomycetes</taxon>
        <taxon>Monoblepharidales</taxon>
        <taxon>Gonapodyaceae</taxon>
        <taxon>Gonapodya</taxon>
    </lineage>
</organism>
<reference evidence="4 5" key="1">
    <citation type="journal article" date="2015" name="Genome Biol. Evol.">
        <title>Phylogenomic analyses indicate that early fungi evolved digesting cell walls of algal ancestors of land plants.</title>
        <authorList>
            <person name="Chang Y."/>
            <person name="Wang S."/>
            <person name="Sekimoto S."/>
            <person name="Aerts A.L."/>
            <person name="Choi C."/>
            <person name="Clum A."/>
            <person name="LaButti K.M."/>
            <person name="Lindquist E.A."/>
            <person name="Yee Ngan C."/>
            <person name="Ohm R.A."/>
            <person name="Salamov A.A."/>
            <person name="Grigoriev I.V."/>
            <person name="Spatafora J.W."/>
            <person name="Berbee M.L."/>
        </authorList>
    </citation>
    <scope>NUCLEOTIDE SEQUENCE [LARGE SCALE GENOMIC DNA]</scope>
    <source>
        <strain evidence="4 5">JEL478</strain>
    </source>
</reference>
<dbReference type="GO" id="GO:0005737">
    <property type="term" value="C:cytoplasm"/>
    <property type="evidence" value="ECO:0007669"/>
    <property type="project" value="InterPro"/>
</dbReference>
<accession>A0A139AXQ1</accession>
<keyword evidence="5" id="KW-1185">Reference proteome</keyword>
<evidence type="ECO:0000313" key="5">
    <source>
        <dbReference type="Proteomes" id="UP000070544"/>
    </source>
</evidence>
<dbReference type="SUPFAM" id="SSF103657">
    <property type="entry name" value="BAR/IMD domain-like"/>
    <property type="match status" value="1"/>
</dbReference>